<sequence length="489" mass="56219">MCIGGVVTRCATEMVASLVASGGFDNVLVRGASALLVANVLGWAWWLGLGVWALSFGQVYWSCGPLVWFLLFGSFWYLLATRRQLNCWKLTRNNITYYDPSNGTTLPVRYPRYCKPIPEETYAKGTKIWLWDDLCPVKEANPKAFDFGIYFYALQSNVVSPSHPLLQRVFQSFWWALRNMSSFGSNLLTGMDTLEIFFSVLISTTGMALFLVYLNERVQESKEMSNKRMLNEKKQLMKPDVDLWLSKYYLSRDNETAETKKKKENLKAVIMENIHKLKENSDLDVQDILGILPIRDKQRIVSFLFSTSLKKARTSILFLHINQLRLSMFQTINDKVVKAICQHLVPLIYTEDSYIVQEGKPLGKMLLFIQGTAITYSHAGTSGDSSSNKWLEKGDFYGDELLNWAFKSPLFSDLPISRTNVIAQEKVEAFAIRAKDLKSICFKFWWFFSREVNASPLEQWEHLAASSIQATWRNRQARIRLAKHYVPRT</sequence>
<feature type="transmembrane region" description="Helical" evidence="3">
    <location>
        <begin position="27"/>
        <end position="47"/>
    </location>
</feature>
<evidence type="ECO:0000313" key="5">
    <source>
        <dbReference type="EMBL" id="PRQ54899.1"/>
    </source>
</evidence>
<feature type="transmembrane region" description="Helical" evidence="3">
    <location>
        <begin position="59"/>
        <end position="79"/>
    </location>
</feature>
<dbReference type="PANTHER" id="PTHR45651:SF68">
    <property type="entry name" value="ION TRANSPORT DOMAIN-CONTAINING PROTEIN"/>
    <property type="match status" value="1"/>
</dbReference>
<gene>
    <name evidence="5" type="ORF">RchiOBHm_Chr1g0318731</name>
</gene>
<keyword evidence="3" id="KW-0472">Membrane</keyword>
<dbReference type="Proteomes" id="UP000238479">
    <property type="component" value="Chromosome 1"/>
</dbReference>
<evidence type="ECO:0000259" key="4">
    <source>
        <dbReference type="PROSITE" id="PS50042"/>
    </source>
</evidence>
<evidence type="ECO:0000313" key="6">
    <source>
        <dbReference type="Proteomes" id="UP000238479"/>
    </source>
</evidence>
<dbReference type="GO" id="GO:0016020">
    <property type="term" value="C:membrane"/>
    <property type="evidence" value="ECO:0007669"/>
    <property type="project" value="UniProtKB-SubCell"/>
</dbReference>
<dbReference type="AlphaFoldDB" id="A0A2P6S8B3"/>
<dbReference type="InterPro" id="IPR014710">
    <property type="entry name" value="RmlC-like_jellyroll"/>
</dbReference>
<dbReference type="GO" id="GO:0034220">
    <property type="term" value="P:monoatomic ion transmembrane transport"/>
    <property type="evidence" value="ECO:0007669"/>
    <property type="project" value="UniProtKB-KW"/>
</dbReference>
<evidence type="ECO:0000256" key="1">
    <source>
        <dbReference type="ARBA" id="ARBA00023286"/>
    </source>
</evidence>
<keyword evidence="1" id="KW-1071">Ligand-gated ion channel</keyword>
<proteinExistence type="predicted"/>
<dbReference type="Gene3D" id="2.60.120.10">
    <property type="entry name" value="Jelly Rolls"/>
    <property type="match status" value="1"/>
</dbReference>
<keyword evidence="6" id="KW-1185">Reference proteome</keyword>
<dbReference type="InterPro" id="IPR000595">
    <property type="entry name" value="cNMP-bd_dom"/>
</dbReference>
<dbReference type="SUPFAM" id="SSF51206">
    <property type="entry name" value="cAMP-binding domain-like"/>
    <property type="match status" value="1"/>
</dbReference>
<keyword evidence="1" id="KW-0406">Ion transport</keyword>
<feature type="transmembrane region" description="Helical" evidence="3">
    <location>
        <begin position="196"/>
        <end position="214"/>
    </location>
</feature>
<name>A0A2P6S8B3_ROSCH</name>
<dbReference type="CDD" id="cd00038">
    <property type="entry name" value="CAP_ED"/>
    <property type="match status" value="1"/>
</dbReference>
<dbReference type="InterPro" id="IPR018490">
    <property type="entry name" value="cNMP-bd_dom_sf"/>
</dbReference>
<organism evidence="5 6">
    <name type="scientific">Rosa chinensis</name>
    <name type="common">China rose</name>
    <dbReference type="NCBI Taxonomy" id="74649"/>
    <lineage>
        <taxon>Eukaryota</taxon>
        <taxon>Viridiplantae</taxon>
        <taxon>Streptophyta</taxon>
        <taxon>Embryophyta</taxon>
        <taxon>Tracheophyta</taxon>
        <taxon>Spermatophyta</taxon>
        <taxon>Magnoliopsida</taxon>
        <taxon>eudicotyledons</taxon>
        <taxon>Gunneridae</taxon>
        <taxon>Pentapetalae</taxon>
        <taxon>rosids</taxon>
        <taxon>fabids</taxon>
        <taxon>Rosales</taxon>
        <taxon>Rosaceae</taxon>
        <taxon>Rosoideae</taxon>
        <taxon>Rosoideae incertae sedis</taxon>
        <taxon>Rosa</taxon>
    </lineage>
</organism>
<comment type="caution">
    <text evidence="5">The sequence shown here is derived from an EMBL/GenBank/DDBJ whole genome shotgun (WGS) entry which is preliminary data.</text>
</comment>
<dbReference type="PROSITE" id="PS50042">
    <property type="entry name" value="CNMP_BINDING_3"/>
    <property type="match status" value="1"/>
</dbReference>
<dbReference type="Gramene" id="PRQ54899">
    <property type="protein sequence ID" value="PRQ54899"/>
    <property type="gene ID" value="RchiOBHm_Chr1g0318731"/>
</dbReference>
<keyword evidence="1" id="KW-0813">Transport</keyword>
<evidence type="ECO:0000256" key="2">
    <source>
        <dbReference type="ARBA" id="ARBA00023303"/>
    </source>
</evidence>
<dbReference type="PANTHER" id="PTHR45651">
    <property type="entry name" value="CYCLIC NUCLEOTIDE-GATED ION CHANNEL 15-RELATED-RELATED"/>
    <property type="match status" value="1"/>
</dbReference>
<keyword evidence="3" id="KW-1133">Transmembrane helix</keyword>
<protein>
    <submittedName>
        <fullName evidence="5">Putative potassium channel, voltage-dependent, EAG/ELK/ERG</fullName>
    </submittedName>
</protein>
<evidence type="ECO:0000256" key="3">
    <source>
        <dbReference type="SAM" id="Phobius"/>
    </source>
</evidence>
<keyword evidence="3" id="KW-0812">Transmembrane</keyword>
<reference evidence="5 6" key="1">
    <citation type="journal article" date="2018" name="Nat. Genet.">
        <title>The Rosa genome provides new insights in the design of modern roses.</title>
        <authorList>
            <person name="Bendahmane M."/>
        </authorList>
    </citation>
    <scope>NUCLEOTIDE SEQUENCE [LARGE SCALE GENOMIC DNA]</scope>
    <source>
        <strain evidence="6">cv. Old Blush</strain>
    </source>
</reference>
<dbReference type="STRING" id="74649.A0A2P6S8B3"/>
<feature type="domain" description="Cyclic nucleotide-binding" evidence="4">
    <location>
        <begin position="328"/>
        <end position="409"/>
    </location>
</feature>
<dbReference type="EMBL" id="PDCK01000039">
    <property type="protein sequence ID" value="PRQ54899.1"/>
    <property type="molecule type" value="Genomic_DNA"/>
</dbReference>
<accession>A0A2P6S8B3</accession>
<keyword evidence="2 5" id="KW-0407">Ion channel</keyword>